<reference evidence="1 2" key="1">
    <citation type="journal article" date="2019" name="Int. J. Syst. Evol. Microbiol.">
        <title>The Global Catalogue of Microorganisms (GCM) 10K type strain sequencing project: providing services to taxonomists for standard genome sequencing and annotation.</title>
        <authorList>
            <consortium name="The Broad Institute Genomics Platform"/>
            <consortium name="The Broad Institute Genome Sequencing Center for Infectious Disease"/>
            <person name="Wu L."/>
            <person name="Ma J."/>
        </authorList>
    </citation>
    <scope>NUCLEOTIDE SEQUENCE [LARGE SCALE GENOMIC DNA]</scope>
    <source>
        <strain evidence="1 2">JCM 13008</strain>
    </source>
</reference>
<evidence type="ECO:0000313" key="1">
    <source>
        <dbReference type="EMBL" id="GAA1115656.1"/>
    </source>
</evidence>
<dbReference type="EMBL" id="BAAALG010000024">
    <property type="protein sequence ID" value="GAA1115656.1"/>
    <property type="molecule type" value="Genomic_DNA"/>
</dbReference>
<gene>
    <name evidence="1" type="ORF">GCM10009668_42950</name>
</gene>
<evidence type="ECO:0000313" key="2">
    <source>
        <dbReference type="Proteomes" id="UP001501581"/>
    </source>
</evidence>
<protein>
    <submittedName>
        <fullName evidence="1">Uncharacterized protein</fullName>
    </submittedName>
</protein>
<accession>A0ABN1U3I3</accession>
<keyword evidence="2" id="KW-1185">Reference proteome</keyword>
<sequence length="295" mass="32283">MKRPIVPFLTPPETAVSHGGWLLQSGEGDVPLPNEVPHWDYQTTLELAAPVSVDRRAVTQACHLDQESGLAVLVMAKSSHTNAEVLASRLELPMADTFDLAVELQLDGTELGGRLTLSTLLVVTEPKPLDRLAPQHPGSIIWRTSHWTDLEGVGTQFPTDTIDFAAAGMNPDAGWQFRIDLADPDARFMSAARLTLNSGHPAIVRLLAGAKDPGTEQLLRTLNWDITRQMVFAGLDSDDVVGLEIDHDATSVAGVLRNLLGRIWPTVSTATLREWRRSDPSRVEIHLQHNAKLVN</sequence>
<dbReference type="RefSeq" id="WP_343996990.1">
    <property type="nucleotide sequence ID" value="NZ_BAAALG010000024.1"/>
</dbReference>
<organism evidence="1 2">
    <name type="scientific">Nocardioides dubius</name>
    <dbReference type="NCBI Taxonomy" id="317019"/>
    <lineage>
        <taxon>Bacteria</taxon>
        <taxon>Bacillati</taxon>
        <taxon>Actinomycetota</taxon>
        <taxon>Actinomycetes</taxon>
        <taxon>Propionibacteriales</taxon>
        <taxon>Nocardioidaceae</taxon>
        <taxon>Nocardioides</taxon>
    </lineage>
</organism>
<comment type="caution">
    <text evidence="1">The sequence shown here is derived from an EMBL/GenBank/DDBJ whole genome shotgun (WGS) entry which is preliminary data.</text>
</comment>
<proteinExistence type="predicted"/>
<name>A0ABN1U3I3_9ACTN</name>
<dbReference type="Proteomes" id="UP001501581">
    <property type="component" value="Unassembled WGS sequence"/>
</dbReference>